<evidence type="ECO:0000256" key="3">
    <source>
        <dbReference type="ARBA" id="ARBA00022827"/>
    </source>
</evidence>
<evidence type="ECO:0000256" key="2">
    <source>
        <dbReference type="ARBA" id="ARBA00022630"/>
    </source>
</evidence>
<dbReference type="Gene3D" id="3.40.30.120">
    <property type="match status" value="1"/>
</dbReference>
<dbReference type="Pfam" id="PF21274">
    <property type="entry name" value="Rng_hyd_C"/>
    <property type="match status" value="1"/>
</dbReference>
<dbReference type="Proteomes" id="UP001524642">
    <property type="component" value="Unassembled WGS sequence"/>
</dbReference>
<evidence type="ECO:0000259" key="4">
    <source>
        <dbReference type="Pfam" id="PF01494"/>
    </source>
</evidence>
<protein>
    <submittedName>
        <fullName evidence="5">FAD-dependent monooxygenase</fullName>
    </submittedName>
</protein>
<feature type="domain" description="FAD-binding" evidence="4">
    <location>
        <begin position="6"/>
        <end position="358"/>
    </location>
</feature>
<dbReference type="PANTHER" id="PTHR43004:SF19">
    <property type="entry name" value="BINDING MONOOXYGENASE, PUTATIVE (JCVI)-RELATED"/>
    <property type="match status" value="1"/>
</dbReference>
<evidence type="ECO:0000256" key="1">
    <source>
        <dbReference type="ARBA" id="ARBA00001974"/>
    </source>
</evidence>
<comment type="caution">
    <text evidence="5">The sequence shown here is derived from an EMBL/GenBank/DDBJ whole genome shotgun (WGS) entry which is preliminary data.</text>
</comment>
<dbReference type="RefSeq" id="WP_257718571.1">
    <property type="nucleotide sequence ID" value="NZ_JANJOU010000026.1"/>
</dbReference>
<dbReference type="SUPFAM" id="SSF51905">
    <property type="entry name" value="FAD/NAD(P)-binding domain"/>
    <property type="match status" value="1"/>
</dbReference>
<keyword evidence="5" id="KW-0560">Oxidoreductase</keyword>
<accession>A0ABT1XD63</accession>
<sequence length="549" mass="60466">MDGTQQVLVVGGGPVGLALAGELGWRGIRCTLIEKGDGRVVQPKMDFVGVRTMEFCRRWGIVPWVHEAGYNRAYPQDCAWVSSLNGYEFGREVFAPLKDEPRLPQSTYSRGERCPQNFFDPVLSRFASSFPTVAIRRETELLGFEDDGTRVTARLKDLRSGAEDTVEAAYLVGCDGGASTVREALGIPMQGSPVLTYTTNCIFRCEKLEALHDKKPGYRFIFIGPEGTWATMVAINGRDQWRFSLVGDDTRRQPDEAEMRAAIVKAVGREFNFEILSIMPWVRRQLVADEYGKGRVFIAGDAAHLTSPTGGFGMNMGIQDSVDLGWKLEAVLKGWGGPELLQSYEVERRPVAIRNVNEATGNLKRMLAPRDAKPSPAVFEPGPEGDHARKEFGDRYTEMMKREWYTPGIHLGFVYEGSPIIVPDGTPPPPDEVSTYTQTARPGSRAPHVWLAEDRSTLDLFGRGFVLLVFGEGDAPALAEAAEEVGLPLNVHHIDHRGAAELYARRFVLVRPDGHVAWRSDRAPDASEAARIVSVARGCGAGAMRQAAA</sequence>
<name>A0ABT1XD63_9PROT</name>
<dbReference type="InterPro" id="IPR002938">
    <property type="entry name" value="FAD-bd"/>
</dbReference>
<dbReference type="InterPro" id="IPR050641">
    <property type="entry name" value="RIFMO-like"/>
</dbReference>
<dbReference type="Pfam" id="PF01494">
    <property type="entry name" value="FAD_binding_3"/>
    <property type="match status" value="1"/>
</dbReference>
<reference evidence="5 6" key="1">
    <citation type="submission" date="2022-06" db="EMBL/GenBank/DDBJ databases">
        <title>Roseomonas CN29.</title>
        <authorList>
            <person name="Cheng Y."/>
            <person name="He X."/>
        </authorList>
    </citation>
    <scope>NUCLEOTIDE SEQUENCE [LARGE SCALE GENOMIC DNA]</scope>
    <source>
        <strain evidence="5 6">CN29</strain>
    </source>
</reference>
<dbReference type="NCBIfam" id="NF004780">
    <property type="entry name" value="PRK06126.1"/>
    <property type="match status" value="1"/>
</dbReference>
<dbReference type="Gene3D" id="3.30.9.10">
    <property type="entry name" value="D-Amino Acid Oxidase, subunit A, domain 2"/>
    <property type="match status" value="1"/>
</dbReference>
<dbReference type="InterPro" id="IPR036188">
    <property type="entry name" value="FAD/NAD-bd_sf"/>
</dbReference>
<keyword evidence="5" id="KW-0503">Monooxygenase</keyword>
<dbReference type="PRINTS" id="PR00420">
    <property type="entry name" value="RNGMNOXGNASE"/>
</dbReference>
<organism evidence="5 6">
    <name type="scientific">Roseomonas populi</name>
    <dbReference type="NCBI Taxonomy" id="3121582"/>
    <lineage>
        <taxon>Bacteria</taxon>
        <taxon>Pseudomonadati</taxon>
        <taxon>Pseudomonadota</taxon>
        <taxon>Alphaproteobacteria</taxon>
        <taxon>Acetobacterales</taxon>
        <taxon>Roseomonadaceae</taxon>
        <taxon>Roseomonas</taxon>
    </lineage>
</organism>
<proteinExistence type="predicted"/>
<evidence type="ECO:0000313" key="5">
    <source>
        <dbReference type="EMBL" id="MCR0984919.1"/>
    </source>
</evidence>
<dbReference type="PANTHER" id="PTHR43004">
    <property type="entry name" value="TRK SYSTEM POTASSIUM UPTAKE PROTEIN"/>
    <property type="match status" value="1"/>
</dbReference>
<comment type="cofactor">
    <cofactor evidence="1">
        <name>FAD</name>
        <dbReference type="ChEBI" id="CHEBI:57692"/>
    </cofactor>
</comment>
<keyword evidence="3" id="KW-0274">FAD</keyword>
<dbReference type="GO" id="GO:0004497">
    <property type="term" value="F:monooxygenase activity"/>
    <property type="evidence" value="ECO:0007669"/>
    <property type="project" value="UniProtKB-KW"/>
</dbReference>
<keyword evidence="6" id="KW-1185">Reference proteome</keyword>
<keyword evidence="2" id="KW-0285">Flavoprotein</keyword>
<dbReference type="Gene3D" id="3.50.50.60">
    <property type="entry name" value="FAD/NAD(P)-binding domain"/>
    <property type="match status" value="1"/>
</dbReference>
<dbReference type="EMBL" id="JANJOU010000026">
    <property type="protein sequence ID" value="MCR0984919.1"/>
    <property type="molecule type" value="Genomic_DNA"/>
</dbReference>
<gene>
    <name evidence="5" type="ORF">NRP21_22940</name>
</gene>
<evidence type="ECO:0000313" key="6">
    <source>
        <dbReference type="Proteomes" id="UP001524642"/>
    </source>
</evidence>